<keyword evidence="2" id="KW-1185">Reference proteome</keyword>
<reference evidence="1 2" key="1">
    <citation type="submission" date="2014-04" db="EMBL/GenBank/DDBJ databases">
        <authorList>
            <consortium name="DOE Joint Genome Institute"/>
            <person name="Kuo A."/>
            <person name="Kohler A."/>
            <person name="Nagy L.G."/>
            <person name="Floudas D."/>
            <person name="Copeland A."/>
            <person name="Barry K.W."/>
            <person name="Cichocki N."/>
            <person name="Veneault-Fourrey C."/>
            <person name="LaButti K."/>
            <person name="Lindquist E.A."/>
            <person name="Lipzen A."/>
            <person name="Lundell T."/>
            <person name="Morin E."/>
            <person name="Murat C."/>
            <person name="Sun H."/>
            <person name="Tunlid A."/>
            <person name="Henrissat B."/>
            <person name="Grigoriev I.V."/>
            <person name="Hibbett D.S."/>
            <person name="Martin F."/>
            <person name="Nordberg H.P."/>
            <person name="Cantor M.N."/>
            <person name="Hua S.X."/>
        </authorList>
    </citation>
    <scope>NUCLEOTIDE SEQUENCE [LARGE SCALE GENOMIC DNA]</scope>
    <source>
        <strain evidence="1 2">LaAM-08-1</strain>
    </source>
</reference>
<dbReference type="CDD" id="cd10170">
    <property type="entry name" value="ASKHA_NBD_HSP70"/>
    <property type="match status" value="1"/>
</dbReference>
<sequence length="590" mass="66443">MKGTMSNSLITMLPRPPVHGSSRKLVLAFDIGTTFSGISYSILDPGQIPEVKGVTRFPAQEHASGSSKIPTVLYYDQAGEVRAIGAEAMNEGIFEEAEDGGWMKVEWFKLHLRPNPQSNLDISKQLPPLPPNKTIVQVFADFLRYLFQCADSYIQQTHANGHVLWASVEHDIDYVLSHPNGWEGFQQAQMRKAAVLAGLIPDDATGHSRISFVTEGEASLHFSIENGLPPDVMKTGEGVIIVDAGGGTIDVSAYGRVPNSIEDAFEEIAPPQCHLHGSIFVSLQASEFLSNHLSDSVFRGDLDTIVQAFDATTKLRFRNKTEPQFIKFGSTRDNEPESNIRYGQLKLSGFEVAAFFEPSVACILKAVKEQHRLAHQPIKHVVLVGGFSSNDWLCSQIKAGLEVFGYKVVRPDNHLNKAVADGAISFYLDHYVQTRVSRYTYGHFCSTTFNPYDPEHVKRERNTYISLGGKKRVRDSFSIILPKNVQVSETKEFYRSYHISSDSAEEMCYISTSVWVYRGEIETPRWEDEDKEMYDRLCRIEVDLPHLKDQARDFEKYGLDGKYYELSYRIILLFGLTELKAQVSWKEKVS</sequence>
<dbReference type="PANTHER" id="PTHR14187">
    <property type="entry name" value="ALPHA KINASE/ELONGATION FACTOR 2 KINASE"/>
    <property type="match status" value="1"/>
</dbReference>
<dbReference type="AlphaFoldDB" id="A0A0C9X8L5"/>
<gene>
    <name evidence="1" type="ORF">K443DRAFT_375216</name>
</gene>
<dbReference type="OrthoDB" id="2963168at2759"/>
<accession>A0A0C9X8L5</accession>
<dbReference type="Gene3D" id="3.30.420.40">
    <property type="match status" value="1"/>
</dbReference>
<dbReference type="SUPFAM" id="SSF53067">
    <property type="entry name" value="Actin-like ATPase domain"/>
    <property type="match status" value="2"/>
</dbReference>
<evidence type="ECO:0000313" key="2">
    <source>
        <dbReference type="Proteomes" id="UP000054477"/>
    </source>
</evidence>
<dbReference type="Proteomes" id="UP000054477">
    <property type="component" value="Unassembled WGS sequence"/>
</dbReference>
<evidence type="ECO:0000313" key="1">
    <source>
        <dbReference type="EMBL" id="KIJ93951.1"/>
    </source>
</evidence>
<protein>
    <submittedName>
        <fullName evidence="1">Uncharacterized protein</fullName>
    </submittedName>
</protein>
<name>A0A0C9X8L5_9AGAR</name>
<reference evidence="2" key="2">
    <citation type="submission" date="2015-01" db="EMBL/GenBank/DDBJ databases">
        <title>Evolutionary Origins and Diversification of the Mycorrhizal Mutualists.</title>
        <authorList>
            <consortium name="DOE Joint Genome Institute"/>
            <consortium name="Mycorrhizal Genomics Consortium"/>
            <person name="Kohler A."/>
            <person name="Kuo A."/>
            <person name="Nagy L.G."/>
            <person name="Floudas D."/>
            <person name="Copeland A."/>
            <person name="Barry K.W."/>
            <person name="Cichocki N."/>
            <person name="Veneault-Fourrey C."/>
            <person name="LaButti K."/>
            <person name="Lindquist E.A."/>
            <person name="Lipzen A."/>
            <person name="Lundell T."/>
            <person name="Morin E."/>
            <person name="Murat C."/>
            <person name="Riley R."/>
            <person name="Ohm R."/>
            <person name="Sun H."/>
            <person name="Tunlid A."/>
            <person name="Henrissat B."/>
            <person name="Grigoriev I.V."/>
            <person name="Hibbett D.S."/>
            <person name="Martin F."/>
        </authorList>
    </citation>
    <scope>NUCLEOTIDE SEQUENCE [LARGE SCALE GENOMIC DNA]</scope>
    <source>
        <strain evidence="2">LaAM-08-1</strain>
    </source>
</reference>
<dbReference type="InterPro" id="IPR043129">
    <property type="entry name" value="ATPase_NBD"/>
</dbReference>
<organism evidence="1 2">
    <name type="scientific">Laccaria amethystina LaAM-08-1</name>
    <dbReference type="NCBI Taxonomy" id="1095629"/>
    <lineage>
        <taxon>Eukaryota</taxon>
        <taxon>Fungi</taxon>
        <taxon>Dikarya</taxon>
        <taxon>Basidiomycota</taxon>
        <taxon>Agaricomycotina</taxon>
        <taxon>Agaricomycetes</taxon>
        <taxon>Agaricomycetidae</taxon>
        <taxon>Agaricales</taxon>
        <taxon>Agaricineae</taxon>
        <taxon>Hydnangiaceae</taxon>
        <taxon>Laccaria</taxon>
    </lineage>
</organism>
<dbReference type="EMBL" id="KN838816">
    <property type="protein sequence ID" value="KIJ93951.1"/>
    <property type="molecule type" value="Genomic_DNA"/>
</dbReference>
<dbReference type="PANTHER" id="PTHR14187:SF5">
    <property type="entry name" value="HEAT SHOCK 70 KDA PROTEIN 12A"/>
    <property type="match status" value="1"/>
</dbReference>
<proteinExistence type="predicted"/>
<dbReference type="STRING" id="1095629.A0A0C9X8L5"/>
<dbReference type="HOGENOM" id="CLU_009958_4_2_1"/>